<keyword evidence="2" id="KW-1185">Reference proteome</keyword>
<dbReference type="Gene3D" id="2.60.120.650">
    <property type="entry name" value="Cupin"/>
    <property type="match status" value="1"/>
</dbReference>
<dbReference type="GeneID" id="113207703"/>
<dbReference type="SUPFAM" id="SSF51197">
    <property type="entry name" value="Clavaminate synthase-like"/>
    <property type="match status" value="1"/>
</dbReference>
<dbReference type="GO" id="GO:0010468">
    <property type="term" value="P:regulation of gene expression"/>
    <property type="evidence" value="ECO:0007669"/>
    <property type="project" value="TreeGrafter"/>
</dbReference>
<dbReference type="PANTHER" id="PTHR10694:SF7">
    <property type="entry name" value="[HISTONE H3]-TRIMETHYL-L-LYSINE(9) DEMETHYLASE"/>
    <property type="match status" value="1"/>
</dbReference>
<dbReference type="Proteomes" id="UP000504606">
    <property type="component" value="Unplaced"/>
</dbReference>
<dbReference type="GO" id="GO:0032454">
    <property type="term" value="F:histone H3K9 demethylase activity"/>
    <property type="evidence" value="ECO:0007669"/>
    <property type="project" value="TreeGrafter"/>
</dbReference>
<evidence type="ECO:0000313" key="2">
    <source>
        <dbReference type="Proteomes" id="UP000504606"/>
    </source>
</evidence>
<evidence type="ECO:0000259" key="1">
    <source>
        <dbReference type="PROSITE" id="PS51184"/>
    </source>
</evidence>
<dbReference type="InterPro" id="IPR003347">
    <property type="entry name" value="JmjC_dom"/>
</dbReference>
<reference evidence="3" key="1">
    <citation type="submission" date="2025-08" db="UniProtKB">
        <authorList>
            <consortium name="RefSeq"/>
        </authorList>
    </citation>
    <scope>IDENTIFICATION</scope>
    <source>
        <tissue evidence="3">Whole organism</tissue>
    </source>
</reference>
<dbReference type="OrthoDB" id="1678912at2759"/>
<dbReference type="PANTHER" id="PTHR10694">
    <property type="entry name" value="LYSINE-SPECIFIC DEMETHYLASE"/>
    <property type="match status" value="1"/>
</dbReference>
<dbReference type="GO" id="GO:0000785">
    <property type="term" value="C:chromatin"/>
    <property type="evidence" value="ECO:0007669"/>
    <property type="project" value="TreeGrafter"/>
</dbReference>
<dbReference type="AlphaFoldDB" id="A0A6J1SGK7"/>
<dbReference type="Pfam" id="PF02373">
    <property type="entry name" value="JmjC"/>
    <property type="match status" value="1"/>
</dbReference>
<evidence type="ECO:0000313" key="3">
    <source>
        <dbReference type="RefSeq" id="XP_026280142.1"/>
    </source>
</evidence>
<dbReference type="KEGG" id="foc:113207703"/>
<dbReference type="PROSITE" id="PS51184">
    <property type="entry name" value="JMJC"/>
    <property type="match status" value="1"/>
</dbReference>
<proteinExistence type="predicted"/>
<dbReference type="RefSeq" id="XP_026280142.1">
    <property type="nucleotide sequence ID" value="XM_026424357.2"/>
</dbReference>
<dbReference type="GO" id="GO:0051864">
    <property type="term" value="F:histone H3K36 demethylase activity"/>
    <property type="evidence" value="ECO:0007669"/>
    <property type="project" value="TreeGrafter"/>
</dbReference>
<accession>A0A6J1SGK7</accession>
<protein>
    <submittedName>
        <fullName evidence="3">Probable lysine-specific demethylase 4A isoform X1</fullName>
    </submittedName>
</protein>
<sequence>MQYPPGFRDVDHALKGRAYCEKRRKFIDLLVSTDFCNPKEETKLEIAMNSGGVDEVLDELYRQLADKDNEIWYGPGVSLPTGTSFQISKDLNLSRINSPHLDNLVNMKNVEQTRFEGINSPTIYIGTQSSTFGLHIEDFAFESINRSLGAAEKLWFVVPPAYYGSFCLWMSKCGVPPEVSNCPSFLQHRQNFIDPRTAVKAGFPVRTVRQRVGDVVYLLPFAIHWGVNLGFTLNEAVKSCSKSWLHSGLLSKPMCQCRSLQSNMQHVQLDKACWFLLGQHRRCYKSGNMASTWELWPHLT</sequence>
<dbReference type="SMART" id="SM00558">
    <property type="entry name" value="JmjC"/>
    <property type="match status" value="1"/>
</dbReference>
<dbReference type="GO" id="GO:0005634">
    <property type="term" value="C:nucleus"/>
    <property type="evidence" value="ECO:0007669"/>
    <property type="project" value="TreeGrafter"/>
</dbReference>
<name>A0A6J1SGK7_FRAOC</name>
<organism evidence="2 3">
    <name type="scientific">Frankliniella occidentalis</name>
    <name type="common">Western flower thrips</name>
    <name type="synonym">Euthrips occidentalis</name>
    <dbReference type="NCBI Taxonomy" id="133901"/>
    <lineage>
        <taxon>Eukaryota</taxon>
        <taxon>Metazoa</taxon>
        <taxon>Ecdysozoa</taxon>
        <taxon>Arthropoda</taxon>
        <taxon>Hexapoda</taxon>
        <taxon>Insecta</taxon>
        <taxon>Pterygota</taxon>
        <taxon>Neoptera</taxon>
        <taxon>Paraneoptera</taxon>
        <taxon>Thysanoptera</taxon>
        <taxon>Terebrantia</taxon>
        <taxon>Thripoidea</taxon>
        <taxon>Thripidae</taxon>
        <taxon>Frankliniella</taxon>
    </lineage>
</organism>
<feature type="domain" description="JmjC" evidence="1">
    <location>
        <begin position="96"/>
        <end position="256"/>
    </location>
</feature>
<gene>
    <name evidence="3" type="primary">LOC113207703</name>
</gene>